<dbReference type="InterPro" id="IPR055705">
    <property type="entry name" value="DUF7281"/>
</dbReference>
<gene>
    <name evidence="2" type="ORF">SAMN04487962_10119</name>
</gene>
<evidence type="ECO:0000259" key="1">
    <source>
        <dbReference type="Pfam" id="PF23947"/>
    </source>
</evidence>
<evidence type="ECO:0000313" key="3">
    <source>
        <dbReference type="Proteomes" id="UP000198762"/>
    </source>
</evidence>
<proteinExistence type="predicted"/>
<organism evidence="2 3">
    <name type="scientific">Marinobacter segnicrescens</name>
    <dbReference type="NCBI Taxonomy" id="430453"/>
    <lineage>
        <taxon>Bacteria</taxon>
        <taxon>Pseudomonadati</taxon>
        <taxon>Pseudomonadota</taxon>
        <taxon>Gammaproteobacteria</taxon>
        <taxon>Pseudomonadales</taxon>
        <taxon>Marinobacteraceae</taxon>
        <taxon>Marinobacter</taxon>
    </lineage>
</organism>
<dbReference type="EMBL" id="FOHZ01000001">
    <property type="protein sequence ID" value="SES65075.1"/>
    <property type="molecule type" value="Genomic_DNA"/>
</dbReference>
<sequence length="184" mass="20792">MPGVSWNRDGELLDLWQLTSIAGALAIDISRNETPLATDSPLWLVENQGLLDDTSWVPEGLHGSVLYYQGQVSERLIEWLCEKKRSPRILMFPDYDGVGLENYARLRKALGDDVELWLMPDWTTKLERYGNSEVWRNNLKYVANAEASLNLDQEPDEVLELIAALKLSGKALEQEAVFLVATDS</sequence>
<dbReference type="AlphaFoldDB" id="A0A1H9Y9G5"/>
<dbReference type="Proteomes" id="UP000198762">
    <property type="component" value="Unassembled WGS sequence"/>
</dbReference>
<feature type="domain" description="DUF7281" evidence="1">
    <location>
        <begin position="25"/>
        <end position="178"/>
    </location>
</feature>
<reference evidence="3" key="1">
    <citation type="submission" date="2016-10" db="EMBL/GenBank/DDBJ databases">
        <authorList>
            <person name="Varghese N."/>
            <person name="Submissions S."/>
        </authorList>
    </citation>
    <scope>NUCLEOTIDE SEQUENCE [LARGE SCALE GENOMIC DNA]</scope>
    <source>
        <strain evidence="3">CGMCC 1.6489</strain>
    </source>
</reference>
<dbReference type="STRING" id="430453.SAMN04487962_10119"/>
<name>A0A1H9Y9G5_9GAMM</name>
<dbReference type="Pfam" id="PF23947">
    <property type="entry name" value="DUF7281"/>
    <property type="match status" value="1"/>
</dbReference>
<protein>
    <recommendedName>
        <fullName evidence="1">DUF7281 domain-containing protein</fullName>
    </recommendedName>
</protein>
<keyword evidence="3" id="KW-1185">Reference proteome</keyword>
<accession>A0A1H9Y9G5</accession>
<evidence type="ECO:0000313" key="2">
    <source>
        <dbReference type="EMBL" id="SES65075.1"/>
    </source>
</evidence>